<gene>
    <name evidence="3" type="ORF">PVAP13_3KG161800</name>
</gene>
<evidence type="ECO:0000313" key="4">
    <source>
        <dbReference type="Proteomes" id="UP000823388"/>
    </source>
</evidence>
<proteinExistence type="predicted"/>
<organism evidence="3 4">
    <name type="scientific">Panicum virgatum</name>
    <name type="common">Blackwell switchgrass</name>
    <dbReference type="NCBI Taxonomy" id="38727"/>
    <lineage>
        <taxon>Eukaryota</taxon>
        <taxon>Viridiplantae</taxon>
        <taxon>Streptophyta</taxon>
        <taxon>Embryophyta</taxon>
        <taxon>Tracheophyta</taxon>
        <taxon>Spermatophyta</taxon>
        <taxon>Magnoliopsida</taxon>
        <taxon>Liliopsida</taxon>
        <taxon>Poales</taxon>
        <taxon>Poaceae</taxon>
        <taxon>PACMAD clade</taxon>
        <taxon>Panicoideae</taxon>
        <taxon>Panicodae</taxon>
        <taxon>Paniceae</taxon>
        <taxon>Panicinae</taxon>
        <taxon>Panicum</taxon>
        <taxon>Panicum sect. Hiantes</taxon>
    </lineage>
</organism>
<dbReference type="Proteomes" id="UP000823388">
    <property type="component" value="Chromosome 3K"/>
</dbReference>
<keyword evidence="2" id="KW-0812">Transmembrane</keyword>
<protein>
    <submittedName>
        <fullName evidence="3">Uncharacterized protein</fullName>
    </submittedName>
</protein>
<evidence type="ECO:0000256" key="2">
    <source>
        <dbReference type="SAM" id="Phobius"/>
    </source>
</evidence>
<comment type="caution">
    <text evidence="3">The sequence shown here is derived from an EMBL/GenBank/DDBJ whole genome shotgun (WGS) entry which is preliminary data.</text>
</comment>
<feature type="transmembrane region" description="Helical" evidence="2">
    <location>
        <begin position="42"/>
        <end position="63"/>
    </location>
</feature>
<keyword evidence="4" id="KW-1185">Reference proteome</keyword>
<keyword evidence="2" id="KW-1133">Transmembrane helix</keyword>
<sequence>MGSMDSSADKLLPRPPPQAAELPAPPEGGGRRLLGKMSGNRLRAVAAILLVSNYFNIVSRIFTEASYHDDARLPWRLPAAVALAYAAAAAAFWFVGRLERRRLPDGHAARWEKGMKVTAHVLAHAILGVLVGYSGSLTPLALYVFMWVGSSRDHIYLGLEVHKEEGEEKPYET</sequence>
<feature type="transmembrane region" description="Helical" evidence="2">
    <location>
        <begin position="117"/>
        <end position="146"/>
    </location>
</feature>
<reference evidence="3" key="1">
    <citation type="submission" date="2020-05" db="EMBL/GenBank/DDBJ databases">
        <title>WGS assembly of Panicum virgatum.</title>
        <authorList>
            <person name="Lovell J.T."/>
            <person name="Jenkins J."/>
            <person name="Shu S."/>
            <person name="Juenger T.E."/>
            <person name="Schmutz J."/>
        </authorList>
    </citation>
    <scope>NUCLEOTIDE SEQUENCE</scope>
    <source>
        <strain evidence="3">AP13</strain>
    </source>
</reference>
<accession>A0A8T0UY97</accession>
<evidence type="ECO:0000256" key="1">
    <source>
        <dbReference type="SAM" id="MobiDB-lite"/>
    </source>
</evidence>
<dbReference type="EMBL" id="CM029041">
    <property type="protein sequence ID" value="KAG2625029.1"/>
    <property type="molecule type" value="Genomic_DNA"/>
</dbReference>
<evidence type="ECO:0000313" key="3">
    <source>
        <dbReference type="EMBL" id="KAG2625029.1"/>
    </source>
</evidence>
<keyword evidence="2" id="KW-0472">Membrane</keyword>
<name>A0A8T0UY97_PANVG</name>
<feature type="region of interest" description="Disordered" evidence="1">
    <location>
        <begin position="1"/>
        <end position="30"/>
    </location>
</feature>
<feature type="compositionally biased region" description="Pro residues" evidence="1">
    <location>
        <begin position="13"/>
        <end position="26"/>
    </location>
</feature>
<dbReference type="AlphaFoldDB" id="A0A8T0UY97"/>
<feature type="transmembrane region" description="Helical" evidence="2">
    <location>
        <begin position="75"/>
        <end position="96"/>
    </location>
</feature>